<evidence type="ECO:0000313" key="2">
    <source>
        <dbReference type="EMBL" id="KAJ8357414.1"/>
    </source>
</evidence>
<proteinExistence type="predicted"/>
<dbReference type="AlphaFoldDB" id="A0A9Q1IXE5"/>
<comment type="caution">
    <text evidence="2">The sequence shown here is derived from an EMBL/GenBank/DDBJ whole genome shotgun (WGS) entry which is preliminary data.</text>
</comment>
<keyword evidence="3" id="KW-1185">Reference proteome</keyword>
<organism evidence="2 3">
    <name type="scientific">Synaphobranchus kaupii</name>
    <name type="common">Kaup's arrowtooth eel</name>
    <dbReference type="NCBI Taxonomy" id="118154"/>
    <lineage>
        <taxon>Eukaryota</taxon>
        <taxon>Metazoa</taxon>
        <taxon>Chordata</taxon>
        <taxon>Craniata</taxon>
        <taxon>Vertebrata</taxon>
        <taxon>Euteleostomi</taxon>
        <taxon>Actinopterygii</taxon>
        <taxon>Neopterygii</taxon>
        <taxon>Teleostei</taxon>
        <taxon>Anguilliformes</taxon>
        <taxon>Synaphobranchidae</taxon>
        <taxon>Synaphobranchus</taxon>
    </lineage>
</organism>
<dbReference type="Proteomes" id="UP001152622">
    <property type="component" value="Chromosome 6"/>
</dbReference>
<accession>A0A9Q1IXE5</accession>
<protein>
    <submittedName>
        <fullName evidence="2">Uncharacterized protein</fullName>
    </submittedName>
</protein>
<reference evidence="2" key="1">
    <citation type="journal article" date="2023" name="Science">
        <title>Genome structures resolve the early diversification of teleost fishes.</title>
        <authorList>
            <person name="Parey E."/>
            <person name="Louis A."/>
            <person name="Montfort J."/>
            <person name="Bouchez O."/>
            <person name="Roques C."/>
            <person name="Iampietro C."/>
            <person name="Lluch J."/>
            <person name="Castinel A."/>
            <person name="Donnadieu C."/>
            <person name="Desvignes T."/>
            <person name="Floi Bucao C."/>
            <person name="Jouanno E."/>
            <person name="Wen M."/>
            <person name="Mejri S."/>
            <person name="Dirks R."/>
            <person name="Jansen H."/>
            <person name="Henkel C."/>
            <person name="Chen W.J."/>
            <person name="Zahm M."/>
            <person name="Cabau C."/>
            <person name="Klopp C."/>
            <person name="Thompson A.W."/>
            <person name="Robinson-Rechavi M."/>
            <person name="Braasch I."/>
            <person name="Lecointre G."/>
            <person name="Bobe J."/>
            <person name="Postlethwait J.H."/>
            <person name="Berthelot C."/>
            <person name="Roest Crollius H."/>
            <person name="Guiguen Y."/>
        </authorList>
    </citation>
    <scope>NUCLEOTIDE SEQUENCE</scope>
    <source>
        <strain evidence="2">WJC10195</strain>
    </source>
</reference>
<dbReference type="EMBL" id="JAINUF010000006">
    <property type="protein sequence ID" value="KAJ8357414.1"/>
    <property type="molecule type" value="Genomic_DNA"/>
</dbReference>
<feature type="region of interest" description="Disordered" evidence="1">
    <location>
        <begin position="1"/>
        <end position="20"/>
    </location>
</feature>
<evidence type="ECO:0000313" key="3">
    <source>
        <dbReference type="Proteomes" id="UP001152622"/>
    </source>
</evidence>
<name>A0A9Q1IXE5_SYNKA</name>
<feature type="compositionally biased region" description="Basic and acidic residues" evidence="1">
    <location>
        <begin position="1"/>
        <end position="15"/>
    </location>
</feature>
<feature type="region of interest" description="Disordered" evidence="1">
    <location>
        <begin position="43"/>
        <end position="72"/>
    </location>
</feature>
<sequence length="72" mass="7708">MDLKSQDSGNEDRSNSHSSLKFVQTKVELGESLSAVCAQIIPSVPGEGGSDRDGDAHKSEDNLEVYVSNEVN</sequence>
<feature type="compositionally biased region" description="Basic and acidic residues" evidence="1">
    <location>
        <begin position="49"/>
        <end position="61"/>
    </location>
</feature>
<evidence type="ECO:0000256" key="1">
    <source>
        <dbReference type="SAM" id="MobiDB-lite"/>
    </source>
</evidence>
<gene>
    <name evidence="2" type="ORF">SKAU_G00202080</name>
</gene>